<dbReference type="PANTHER" id="PTHR30337:SF7">
    <property type="entry name" value="PHOSPHOESTERASE"/>
    <property type="match status" value="1"/>
</dbReference>
<keyword evidence="1" id="KW-0378">Hydrolase</keyword>
<dbReference type="Gene3D" id="3.60.21.10">
    <property type="match status" value="1"/>
</dbReference>
<dbReference type="Pfam" id="PF00149">
    <property type="entry name" value="Metallophos"/>
    <property type="match status" value="1"/>
</dbReference>
<protein>
    <submittedName>
        <fullName evidence="3">DNA repair exonuclease</fullName>
    </submittedName>
</protein>
<organism evidence="3 4">
    <name type="scientific">Lactobacillus equicursoris</name>
    <dbReference type="NCBI Taxonomy" id="420645"/>
    <lineage>
        <taxon>Bacteria</taxon>
        <taxon>Bacillati</taxon>
        <taxon>Bacillota</taxon>
        <taxon>Bacilli</taxon>
        <taxon>Lactobacillales</taxon>
        <taxon>Lactobacillaceae</taxon>
        <taxon>Lactobacillus</taxon>
    </lineage>
</organism>
<dbReference type="CDD" id="cd00840">
    <property type="entry name" value="MPP_Mre11_N"/>
    <property type="match status" value="1"/>
</dbReference>
<comment type="caution">
    <text evidence="3">The sequence shown here is derived from an EMBL/GenBank/DDBJ whole genome shotgun (WGS) entry which is preliminary data.</text>
</comment>
<dbReference type="PANTHER" id="PTHR30337">
    <property type="entry name" value="COMPONENT OF ATP-DEPENDENT DSDNA EXONUCLEASE"/>
    <property type="match status" value="1"/>
</dbReference>
<evidence type="ECO:0000256" key="1">
    <source>
        <dbReference type="ARBA" id="ARBA00022801"/>
    </source>
</evidence>
<evidence type="ECO:0000313" key="3">
    <source>
        <dbReference type="EMBL" id="MST79853.1"/>
    </source>
</evidence>
<reference evidence="3 4" key="1">
    <citation type="submission" date="2019-08" db="EMBL/GenBank/DDBJ databases">
        <title>In-depth cultivation of the pig gut microbiome towards novel bacterial diversity and tailored functional studies.</title>
        <authorList>
            <person name="Wylensek D."/>
            <person name="Hitch T.C.A."/>
            <person name="Clavel T."/>
        </authorList>
    </citation>
    <scope>NUCLEOTIDE SEQUENCE [LARGE SCALE GENOMIC DNA]</scope>
    <source>
        <strain evidence="3 4">WCA-470BD-2E</strain>
    </source>
</reference>
<dbReference type="RefSeq" id="WP_154486823.1">
    <property type="nucleotide sequence ID" value="NZ_VUMW01000011.1"/>
</dbReference>
<keyword evidence="3" id="KW-0540">Nuclease</keyword>
<feature type="domain" description="Calcineurin-like phosphoesterase" evidence="2">
    <location>
        <begin position="1"/>
        <end position="198"/>
    </location>
</feature>
<dbReference type="GO" id="GO:0004527">
    <property type="term" value="F:exonuclease activity"/>
    <property type="evidence" value="ECO:0007669"/>
    <property type="project" value="UniProtKB-KW"/>
</dbReference>
<dbReference type="InterPro" id="IPR014576">
    <property type="entry name" value="Pesterase_YhaO"/>
</dbReference>
<dbReference type="InterPro" id="IPR041796">
    <property type="entry name" value="Mre11_N"/>
</dbReference>
<dbReference type="InterPro" id="IPR029052">
    <property type="entry name" value="Metallo-depent_PP-like"/>
</dbReference>
<dbReference type="PIRSF" id="PIRSF033091">
    <property type="entry name" value="Pesterase_YhaO"/>
    <property type="match status" value="1"/>
</dbReference>
<dbReference type="SUPFAM" id="SSF56300">
    <property type="entry name" value="Metallo-dependent phosphatases"/>
    <property type="match status" value="1"/>
</dbReference>
<name>A0A844FNM7_9LACO</name>
<proteinExistence type="predicted"/>
<gene>
    <name evidence="3" type="ORF">FYJ61_05080</name>
</gene>
<evidence type="ECO:0000259" key="2">
    <source>
        <dbReference type="Pfam" id="PF00149"/>
    </source>
</evidence>
<dbReference type="InterPro" id="IPR004843">
    <property type="entry name" value="Calcineurin-like_PHP"/>
</dbReference>
<sequence length="404" mass="44836">MKFIHLADAHLDSPFRGLSFLPKSEYQEIKDAANESFTRIIDLAVREAVDLVLIAGDTFDSNKPSPASQVFFKKEIDRLTAAGIQVVMIFGNHDYMRKSDLLVKEGPHFTLLGDGEQIERKDFTTNSGFAYNVTGFSYAHNHIEEDLLMQFPEKAPSFTIGLMHAGQAAGQNNVYAPFTLERMRELGYDYFALGHIHARQTLLAKPLVVYPGNIQGRDIGELGAKGCYLVEVDEESRQSQLTFCPSSQIVWEQANLVLDAPLSASDLADKIAATLRAHESAGVKTFVSLKLTGSEYLTPDQLTFWQDPAAWEEASSRANSARLVDFRVKVRGLVQLSSTDQAALDRAKVEILSEEKIKQLAASWIKKDPEARRLAENPEFLAQVKELVSVKLADRLQDIGGSGE</sequence>
<dbReference type="AlphaFoldDB" id="A0A844FNM7"/>
<dbReference type="InterPro" id="IPR050535">
    <property type="entry name" value="DNA_Repair-Maintenance_Comp"/>
</dbReference>
<accession>A0A844FNM7</accession>
<dbReference type="EMBL" id="VUMW01000011">
    <property type="protein sequence ID" value="MST79853.1"/>
    <property type="molecule type" value="Genomic_DNA"/>
</dbReference>
<keyword evidence="3" id="KW-0269">Exonuclease</keyword>
<dbReference type="Proteomes" id="UP000452141">
    <property type="component" value="Unassembled WGS sequence"/>
</dbReference>
<evidence type="ECO:0000313" key="4">
    <source>
        <dbReference type="Proteomes" id="UP000452141"/>
    </source>
</evidence>